<accession>A0A2S7SQR7</accession>
<gene>
    <name evidence="1" type="ORF">CJD36_021805</name>
</gene>
<dbReference type="Proteomes" id="UP000239872">
    <property type="component" value="Unassembled WGS sequence"/>
</dbReference>
<sequence length="284" mass="32613">MITLSIAEKLLQLIDGEQLPASQARHTLIDELINEGIVLVRITGRTKSLLYIVDKTAIANWLFNRFQINDVSAYINTLKNDQATRTDLVLAGNDSKLQSKRTFKGFLVNSYLPIDASLNSKAITINPEPGTFQFIYDFEKLIPAADVVIVGIENAENFRWIEKQQHLFKGIKPLFISRYPQEQSRDVIKWLLTIPNNYLHFGDLDFAGINIYMQEYKKHLGIRASFYVPDNIEALLEKYGNKGLYDRQKLNDISTVEQGILDLIVLLHKYKKWLEQELLIGIVL</sequence>
<name>A0A2S7SQR7_9BACT</name>
<proteinExistence type="predicted"/>
<dbReference type="RefSeq" id="WP_105041334.1">
    <property type="nucleotide sequence ID" value="NZ_PPSL01000010.1"/>
</dbReference>
<dbReference type="OrthoDB" id="9811427at2"/>
<protein>
    <recommendedName>
        <fullName evidence="3">Wadjet protein JetD C-terminal domain-containing protein</fullName>
    </recommendedName>
</protein>
<comment type="caution">
    <text evidence="1">The sequence shown here is derived from an EMBL/GenBank/DDBJ whole genome shotgun (WGS) entry which is preliminary data.</text>
</comment>
<dbReference type="AlphaFoldDB" id="A0A2S7SQR7"/>
<dbReference type="EMBL" id="PPSL01000010">
    <property type="protein sequence ID" value="PQJ08906.1"/>
    <property type="molecule type" value="Genomic_DNA"/>
</dbReference>
<keyword evidence="2" id="KW-1185">Reference proteome</keyword>
<evidence type="ECO:0000313" key="1">
    <source>
        <dbReference type="EMBL" id="PQJ08906.1"/>
    </source>
</evidence>
<evidence type="ECO:0000313" key="2">
    <source>
        <dbReference type="Proteomes" id="UP000239872"/>
    </source>
</evidence>
<reference evidence="1 2" key="1">
    <citation type="submission" date="2018-01" db="EMBL/GenBank/DDBJ databases">
        <title>A novel member of the phylum Bacteroidetes isolated from glacier ice.</title>
        <authorList>
            <person name="Liu Q."/>
            <person name="Xin Y.-H."/>
        </authorList>
    </citation>
    <scope>NUCLEOTIDE SEQUENCE [LARGE SCALE GENOMIC DNA]</scope>
    <source>
        <strain evidence="1 2">RB1R16</strain>
    </source>
</reference>
<organism evidence="1 2">
    <name type="scientific">Flavipsychrobacter stenotrophus</name>
    <dbReference type="NCBI Taxonomy" id="2077091"/>
    <lineage>
        <taxon>Bacteria</taxon>
        <taxon>Pseudomonadati</taxon>
        <taxon>Bacteroidota</taxon>
        <taxon>Chitinophagia</taxon>
        <taxon>Chitinophagales</taxon>
        <taxon>Chitinophagaceae</taxon>
        <taxon>Flavipsychrobacter</taxon>
    </lineage>
</organism>
<evidence type="ECO:0008006" key="3">
    <source>
        <dbReference type="Google" id="ProtNLM"/>
    </source>
</evidence>